<sequence length="101" mass="10488">MKRVTANVGLIKARQALWIALFASIVGVTACSNEREDVVADSTEVTDEASEQGTAEGTEVVETGMTADGMGGNEGEQKADDTVTVNESNANLDQTPADGVQ</sequence>
<keyword evidence="4" id="KW-1185">Reference proteome</keyword>
<keyword evidence="2" id="KW-0732">Signal</keyword>
<reference evidence="3 4" key="1">
    <citation type="submission" date="2020-08" db="EMBL/GenBank/DDBJ databases">
        <title>Genomic Encyclopedia of Type Strains, Phase III (KMG-III): the genomes of soil and plant-associated and newly described type strains.</title>
        <authorList>
            <person name="Whitman W."/>
        </authorList>
    </citation>
    <scope>NUCLEOTIDE SEQUENCE [LARGE SCALE GENOMIC DNA]</scope>
    <source>
        <strain evidence="3 4">CECT 5885</strain>
    </source>
</reference>
<feature type="chain" id="PRO_5032653185" evidence="2">
    <location>
        <begin position="31"/>
        <end position="101"/>
    </location>
</feature>
<dbReference type="Proteomes" id="UP000588111">
    <property type="component" value="Unassembled WGS sequence"/>
</dbReference>
<dbReference type="PROSITE" id="PS51257">
    <property type="entry name" value="PROKAR_LIPOPROTEIN"/>
    <property type="match status" value="1"/>
</dbReference>
<feature type="compositionally biased region" description="Polar residues" evidence="1">
    <location>
        <begin position="83"/>
        <end position="94"/>
    </location>
</feature>
<feature type="region of interest" description="Disordered" evidence="1">
    <location>
        <begin position="39"/>
        <end position="101"/>
    </location>
</feature>
<dbReference type="RefSeq" id="WP_183618052.1">
    <property type="nucleotide sequence ID" value="NZ_CAJHAH010000004.1"/>
</dbReference>
<gene>
    <name evidence="3" type="ORF">FHS24_000262</name>
</gene>
<proteinExistence type="predicted"/>
<feature type="signal peptide" evidence="2">
    <location>
        <begin position="1"/>
        <end position="30"/>
    </location>
</feature>
<evidence type="ECO:0000256" key="1">
    <source>
        <dbReference type="SAM" id="MobiDB-lite"/>
    </source>
</evidence>
<comment type="caution">
    <text evidence="3">The sequence shown here is derived from an EMBL/GenBank/DDBJ whole genome shotgun (WGS) entry which is preliminary data.</text>
</comment>
<evidence type="ECO:0000313" key="4">
    <source>
        <dbReference type="Proteomes" id="UP000588111"/>
    </source>
</evidence>
<evidence type="ECO:0000256" key="2">
    <source>
        <dbReference type="SAM" id="SignalP"/>
    </source>
</evidence>
<dbReference type="EMBL" id="JACHXL010000001">
    <property type="protein sequence ID" value="MBB3105771.1"/>
    <property type="molecule type" value="Genomic_DNA"/>
</dbReference>
<evidence type="ECO:0000313" key="3">
    <source>
        <dbReference type="EMBL" id="MBB3105771.1"/>
    </source>
</evidence>
<accession>A0A839T8J5</accession>
<name>A0A839T8J5_9GAMM</name>
<organism evidence="3 4">
    <name type="scientific">Psychrobacter luti</name>
    <dbReference type="NCBI Taxonomy" id="198481"/>
    <lineage>
        <taxon>Bacteria</taxon>
        <taxon>Pseudomonadati</taxon>
        <taxon>Pseudomonadota</taxon>
        <taxon>Gammaproteobacteria</taxon>
        <taxon>Moraxellales</taxon>
        <taxon>Moraxellaceae</taxon>
        <taxon>Psychrobacter</taxon>
    </lineage>
</organism>
<protein>
    <submittedName>
        <fullName evidence="3">Uncharacterized protein</fullName>
    </submittedName>
</protein>
<dbReference type="AlphaFoldDB" id="A0A839T8J5"/>